<evidence type="ECO:0000313" key="3">
    <source>
        <dbReference type="Proteomes" id="UP000235965"/>
    </source>
</evidence>
<dbReference type="Gene3D" id="1.20.120.1770">
    <property type="match status" value="1"/>
</dbReference>
<keyword evidence="3" id="KW-1185">Reference proteome</keyword>
<proteinExistence type="predicted"/>
<sequence>MLVVVLASLLLLGSLTITLFWALYYQGGFTWTEDPKHQFNLHPVLMVAGFITFSGFCELRTLYSTRESRIISISRDSEIENIS</sequence>
<feature type="transmembrane region" description="Helical" evidence="1">
    <location>
        <begin position="40"/>
        <end position="59"/>
    </location>
</feature>
<dbReference type="AlphaFoldDB" id="A0A2J7QDW3"/>
<comment type="caution">
    <text evidence="2">The sequence shown here is derived from an EMBL/GenBank/DDBJ whole genome shotgun (WGS) entry which is preliminary data.</text>
</comment>
<dbReference type="Proteomes" id="UP000235965">
    <property type="component" value="Unassembled WGS sequence"/>
</dbReference>
<accession>A0A2J7QDW3</accession>
<name>A0A2J7QDW3_9NEOP</name>
<evidence type="ECO:0000256" key="1">
    <source>
        <dbReference type="SAM" id="Phobius"/>
    </source>
</evidence>
<gene>
    <name evidence="2" type="ORF">B7P43_G18163</name>
</gene>
<keyword evidence="1" id="KW-0472">Membrane</keyword>
<dbReference type="EMBL" id="NEVH01015495">
    <property type="protein sequence ID" value="PNF26772.1"/>
    <property type="molecule type" value="Genomic_DNA"/>
</dbReference>
<keyword evidence="1" id="KW-1133">Transmembrane helix</keyword>
<evidence type="ECO:0008006" key="4">
    <source>
        <dbReference type="Google" id="ProtNLM"/>
    </source>
</evidence>
<organism evidence="2 3">
    <name type="scientific">Cryptotermes secundus</name>
    <dbReference type="NCBI Taxonomy" id="105785"/>
    <lineage>
        <taxon>Eukaryota</taxon>
        <taxon>Metazoa</taxon>
        <taxon>Ecdysozoa</taxon>
        <taxon>Arthropoda</taxon>
        <taxon>Hexapoda</taxon>
        <taxon>Insecta</taxon>
        <taxon>Pterygota</taxon>
        <taxon>Neoptera</taxon>
        <taxon>Polyneoptera</taxon>
        <taxon>Dictyoptera</taxon>
        <taxon>Blattodea</taxon>
        <taxon>Blattoidea</taxon>
        <taxon>Termitoidae</taxon>
        <taxon>Kalotermitidae</taxon>
        <taxon>Cryptotermitinae</taxon>
        <taxon>Cryptotermes</taxon>
    </lineage>
</organism>
<protein>
    <recommendedName>
        <fullName evidence="4">Cytochrome b561 domain-containing protein</fullName>
    </recommendedName>
</protein>
<dbReference type="InParanoid" id="A0A2J7QDW3"/>
<reference evidence="2 3" key="1">
    <citation type="submission" date="2017-12" db="EMBL/GenBank/DDBJ databases">
        <title>Hemimetabolous genomes reveal molecular basis of termite eusociality.</title>
        <authorList>
            <person name="Harrison M.C."/>
            <person name="Jongepier E."/>
            <person name="Robertson H.M."/>
            <person name="Arning N."/>
            <person name="Bitard-Feildel T."/>
            <person name="Chao H."/>
            <person name="Childers C.P."/>
            <person name="Dinh H."/>
            <person name="Doddapaneni H."/>
            <person name="Dugan S."/>
            <person name="Gowin J."/>
            <person name="Greiner C."/>
            <person name="Han Y."/>
            <person name="Hu H."/>
            <person name="Hughes D.S.T."/>
            <person name="Huylmans A.-K."/>
            <person name="Kemena C."/>
            <person name="Kremer L.P.M."/>
            <person name="Lee S.L."/>
            <person name="Lopez-Ezquerra A."/>
            <person name="Mallet L."/>
            <person name="Monroy-Kuhn J.M."/>
            <person name="Moser A."/>
            <person name="Murali S.C."/>
            <person name="Muzny D.M."/>
            <person name="Otani S."/>
            <person name="Piulachs M.-D."/>
            <person name="Poelchau M."/>
            <person name="Qu J."/>
            <person name="Schaub F."/>
            <person name="Wada-Katsumata A."/>
            <person name="Worley K.C."/>
            <person name="Xie Q."/>
            <person name="Ylla G."/>
            <person name="Poulsen M."/>
            <person name="Gibbs R.A."/>
            <person name="Schal C."/>
            <person name="Richards S."/>
            <person name="Belles X."/>
            <person name="Korb J."/>
            <person name="Bornberg-Bauer E."/>
        </authorList>
    </citation>
    <scope>NUCLEOTIDE SEQUENCE [LARGE SCALE GENOMIC DNA]</scope>
    <source>
        <tissue evidence="2">Whole body</tissue>
    </source>
</reference>
<evidence type="ECO:0000313" key="2">
    <source>
        <dbReference type="EMBL" id="PNF26772.1"/>
    </source>
</evidence>
<keyword evidence="1" id="KW-0812">Transmembrane</keyword>
<dbReference type="STRING" id="105785.A0A2J7QDW3"/>